<reference evidence="2 3" key="1">
    <citation type="submission" date="2018-09" db="EMBL/GenBank/DDBJ databases">
        <title>Genome sequencing of strain 2DFW10M-5.</title>
        <authorList>
            <person name="Heo J."/>
            <person name="Kim S.-J."/>
            <person name="Kwon S.-W."/>
        </authorList>
    </citation>
    <scope>NUCLEOTIDE SEQUENCE [LARGE SCALE GENOMIC DNA]</scope>
    <source>
        <strain evidence="2 3">2DFW10M-5</strain>
    </source>
</reference>
<evidence type="ECO:0000259" key="1">
    <source>
        <dbReference type="SMART" id="SM00507"/>
    </source>
</evidence>
<dbReference type="Proteomes" id="UP000275069">
    <property type="component" value="Chromosome"/>
</dbReference>
<dbReference type="KEGG" id="gry:D7I44_08025"/>
<dbReference type="InterPro" id="IPR003870">
    <property type="entry name" value="DUF222"/>
</dbReference>
<dbReference type="SMART" id="SM00507">
    <property type="entry name" value="HNHc"/>
    <property type="match status" value="1"/>
</dbReference>
<organism evidence="2 3">
    <name type="scientific">Gryllotalpicola protaetiae</name>
    <dbReference type="NCBI Taxonomy" id="2419771"/>
    <lineage>
        <taxon>Bacteria</taxon>
        <taxon>Bacillati</taxon>
        <taxon>Actinomycetota</taxon>
        <taxon>Actinomycetes</taxon>
        <taxon>Micrococcales</taxon>
        <taxon>Microbacteriaceae</taxon>
        <taxon>Gryllotalpicola</taxon>
    </lineage>
</organism>
<evidence type="ECO:0000313" key="3">
    <source>
        <dbReference type="Proteomes" id="UP000275069"/>
    </source>
</evidence>
<keyword evidence="3" id="KW-1185">Reference proteome</keyword>
<dbReference type="OrthoDB" id="5177627at2"/>
<keyword evidence="2" id="KW-0255">Endonuclease</keyword>
<dbReference type="Pfam" id="PF02720">
    <property type="entry name" value="DUF222"/>
    <property type="match status" value="1"/>
</dbReference>
<evidence type="ECO:0000313" key="2">
    <source>
        <dbReference type="EMBL" id="AYG03486.1"/>
    </source>
</evidence>
<sequence>MSSVLDSLRSLATVVTSALPCAADLGSLSAPEEAEAARVLGGIRSAVGSSIALLAADIDRKSARELGTDGLAQKNGFTDGAGFLQDLVGIERGEAARLIRVGGMLETAAEAEPDASLGADDAPDAPPEPPQTIEYLAAVAGAWDAPIAVALKHGWLTASQADGLRQGLRVPRPGFEPAWRGATLDLIRDCWTGRWSPEGLARAAKRMRASLDTHTAAQEAQQRYAQRSFRRFIRHSGMVHYDIDLDPESDARFYGPVKQLLSPRFGGPRFTAEDDIAAAKTLEDDPRSNEQLAADTVIDLIQRAVTTDTGDLFKTHEPHVTIAVTTTELRKARAAQDVLSKHHAGDHTSCPGPAFGLTCDGPDQGIAFLDGRDEAITATDALRMICDRGYTPLFFDETGQTIDLGKDQRYFTRTQRRAITKRDGGCMYPGCDRPPEDSEYHHINPWALHPSHRKSEVRDGILLCRRHHKLIHDFVAHVERQRGDYWLHWPGKPPQQLHTKSGVQALIRAERART</sequence>
<dbReference type="InterPro" id="IPR003615">
    <property type="entry name" value="HNH_nuc"/>
</dbReference>
<accession>A0A387BR81</accession>
<proteinExistence type="predicted"/>
<dbReference type="EMBL" id="CP032624">
    <property type="protein sequence ID" value="AYG03486.1"/>
    <property type="molecule type" value="Genomic_DNA"/>
</dbReference>
<dbReference type="GO" id="GO:0004519">
    <property type="term" value="F:endonuclease activity"/>
    <property type="evidence" value="ECO:0007669"/>
    <property type="project" value="UniProtKB-KW"/>
</dbReference>
<protein>
    <submittedName>
        <fullName evidence="2">HNH endonuclease</fullName>
    </submittedName>
</protein>
<keyword evidence="2" id="KW-0378">Hydrolase</keyword>
<name>A0A387BR81_9MICO</name>
<dbReference type="AlphaFoldDB" id="A0A387BR81"/>
<dbReference type="CDD" id="cd00085">
    <property type="entry name" value="HNHc"/>
    <property type="match status" value="1"/>
</dbReference>
<gene>
    <name evidence="2" type="ORF">D7I44_08025</name>
</gene>
<feature type="domain" description="HNH nuclease" evidence="1">
    <location>
        <begin position="414"/>
        <end position="469"/>
    </location>
</feature>
<keyword evidence="2" id="KW-0540">Nuclease</keyword>